<evidence type="ECO:0000259" key="8">
    <source>
        <dbReference type="PROSITE" id="PS50928"/>
    </source>
</evidence>
<evidence type="ECO:0000256" key="2">
    <source>
        <dbReference type="ARBA" id="ARBA00022448"/>
    </source>
</evidence>
<keyword evidence="6 7" id="KW-0472">Membrane</keyword>
<dbReference type="GO" id="GO:0055085">
    <property type="term" value="P:transmembrane transport"/>
    <property type="evidence" value="ECO:0007669"/>
    <property type="project" value="InterPro"/>
</dbReference>
<dbReference type="AlphaFoldDB" id="A0A2T4J706"/>
<dbReference type="GO" id="GO:0042884">
    <property type="term" value="P:microcin transport"/>
    <property type="evidence" value="ECO:0007669"/>
    <property type="project" value="TreeGrafter"/>
</dbReference>
<feature type="transmembrane region" description="Helical" evidence="7">
    <location>
        <begin position="352"/>
        <end position="378"/>
    </location>
</feature>
<evidence type="ECO:0000313" key="9">
    <source>
        <dbReference type="EMBL" id="PTE13681.1"/>
    </source>
</evidence>
<dbReference type="Proteomes" id="UP000241362">
    <property type="component" value="Unassembled WGS sequence"/>
</dbReference>
<dbReference type="Pfam" id="PF00528">
    <property type="entry name" value="BPD_transp_1"/>
    <property type="match status" value="1"/>
</dbReference>
<keyword evidence="3" id="KW-1003">Cell membrane</keyword>
<keyword evidence="10" id="KW-1185">Reference proteome</keyword>
<dbReference type="InterPro" id="IPR000515">
    <property type="entry name" value="MetI-like"/>
</dbReference>
<keyword evidence="2 7" id="KW-0813">Transport</keyword>
<feature type="transmembrane region" description="Helical" evidence="7">
    <location>
        <begin position="191"/>
        <end position="217"/>
    </location>
</feature>
<feature type="transmembrane region" description="Helical" evidence="7">
    <location>
        <begin position="305"/>
        <end position="332"/>
    </location>
</feature>
<evidence type="ECO:0000256" key="6">
    <source>
        <dbReference type="ARBA" id="ARBA00023136"/>
    </source>
</evidence>
<comment type="subcellular location">
    <subcellularLocation>
        <location evidence="1 7">Cell membrane</location>
        <topology evidence="1 7">Multi-pass membrane protein</topology>
    </subcellularLocation>
</comment>
<dbReference type="CDD" id="cd06261">
    <property type="entry name" value="TM_PBP2"/>
    <property type="match status" value="1"/>
</dbReference>
<dbReference type="RefSeq" id="WP_107673939.1">
    <property type="nucleotide sequence ID" value="NZ_PZKE01000012.1"/>
</dbReference>
<dbReference type="EMBL" id="PZKE01000012">
    <property type="protein sequence ID" value="PTE13681.1"/>
    <property type="molecule type" value="Genomic_DNA"/>
</dbReference>
<evidence type="ECO:0000256" key="5">
    <source>
        <dbReference type="ARBA" id="ARBA00022989"/>
    </source>
</evidence>
<keyword evidence="5 7" id="KW-1133">Transmembrane helix</keyword>
<gene>
    <name evidence="9" type="ORF">C5F44_12845</name>
</gene>
<dbReference type="PROSITE" id="PS50928">
    <property type="entry name" value="ABC_TM1"/>
    <property type="match status" value="1"/>
</dbReference>
<proteinExistence type="inferred from homology"/>
<dbReference type="SUPFAM" id="SSF161098">
    <property type="entry name" value="MetI-like"/>
    <property type="match status" value="1"/>
</dbReference>
<dbReference type="PANTHER" id="PTHR30465:SF66">
    <property type="entry name" value="INNER MEMBRANE ABC TRANSPORTER PERMEASE PROTEIN YEJB"/>
    <property type="match status" value="1"/>
</dbReference>
<protein>
    <submittedName>
        <fullName evidence="9">Microcin ABC transporter permease</fullName>
    </submittedName>
</protein>
<feature type="transmembrane region" description="Helical" evidence="7">
    <location>
        <begin position="158"/>
        <end position="179"/>
    </location>
</feature>
<dbReference type="GO" id="GO:0005886">
    <property type="term" value="C:plasma membrane"/>
    <property type="evidence" value="ECO:0007669"/>
    <property type="project" value="UniProtKB-SubCell"/>
</dbReference>
<feature type="transmembrane region" description="Helical" evidence="7">
    <location>
        <begin position="9"/>
        <end position="26"/>
    </location>
</feature>
<evidence type="ECO:0000256" key="7">
    <source>
        <dbReference type="RuleBase" id="RU363032"/>
    </source>
</evidence>
<comment type="similarity">
    <text evidence="7">Belongs to the binding-protein-dependent transport system permease family.</text>
</comment>
<dbReference type="InterPro" id="IPR035906">
    <property type="entry name" value="MetI-like_sf"/>
</dbReference>
<organism evidence="9 10">
    <name type="scientific">Fuscovulum blasticum DSM 2131</name>
    <dbReference type="NCBI Taxonomy" id="1188250"/>
    <lineage>
        <taxon>Bacteria</taxon>
        <taxon>Pseudomonadati</taxon>
        <taxon>Pseudomonadota</taxon>
        <taxon>Alphaproteobacteria</taxon>
        <taxon>Rhodobacterales</taxon>
        <taxon>Paracoccaceae</taxon>
        <taxon>Pseudogemmobacter</taxon>
    </lineage>
</organism>
<dbReference type="PANTHER" id="PTHR30465">
    <property type="entry name" value="INNER MEMBRANE ABC TRANSPORTER"/>
    <property type="match status" value="1"/>
</dbReference>
<comment type="caution">
    <text evidence="9">The sequence shown here is derived from an EMBL/GenBank/DDBJ whole genome shotgun (WGS) entry which is preliminary data.</text>
</comment>
<sequence length="389" mass="42815">MGAYILRRLLLVIPTLFGIMLINFALTNVVPGGPLDQIEARLEGDGDSIKALSGGGDAQKDAGGGGQGQGAEGGYIGARGLSPEFRAKLEVQFGFARIVCDPGYTGTPTVKAPECHKEMIPFWERFGIMMWRYLQFDFGESYFRNISVVDLVVEKMPVSITLGLWSTLIAYLISIPLGIRKAVRDGSRFDTWSSGIIIAAYAIPGFLFAILLMVLFAGGSYWQIFPLRGLTSDGWQTFSLWHKITDYLWHIALPVTAQLISSFATLTLLTKNSFLDEIKKHYVMTARAKGLSESRVLYGHVFRNAMLIVIAGFPSLFLGVFFGSSLIIEMIFSLDGLGQLGFKSAVERDYAVMFGTLFAFGLIGLVVGILSDLMYVFVDPRIDFEKRAG</sequence>
<feature type="domain" description="ABC transmembrane type-1" evidence="8">
    <location>
        <begin position="156"/>
        <end position="375"/>
    </location>
</feature>
<evidence type="ECO:0000256" key="3">
    <source>
        <dbReference type="ARBA" id="ARBA00022475"/>
    </source>
</evidence>
<keyword evidence="4 7" id="KW-0812">Transmembrane</keyword>
<name>A0A2T4J706_FUSBL</name>
<reference evidence="9 10" key="1">
    <citation type="submission" date="2018-03" db="EMBL/GenBank/DDBJ databases">
        <title>Rhodobacter blasticus.</title>
        <authorList>
            <person name="Meyer T.E."/>
            <person name="Miller S."/>
            <person name="Lodha T."/>
            <person name="Gandham S."/>
            <person name="Chintalapati S."/>
            <person name="Chintalapati V.R."/>
        </authorList>
    </citation>
    <scope>NUCLEOTIDE SEQUENCE [LARGE SCALE GENOMIC DNA]</scope>
    <source>
        <strain evidence="9 10">DSM 2131</strain>
    </source>
</reference>
<accession>A0A2T4J706</accession>
<evidence type="ECO:0000313" key="10">
    <source>
        <dbReference type="Proteomes" id="UP000241362"/>
    </source>
</evidence>
<feature type="transmembrane region" description="Helical" evidence="7">
    <location>
        <begin position="247"/>
        <end position="270"/>
    </location>
</feature>
<evidence type="ECO:0000256" key="1">
    <source>
        <dbReference type="ARBA" id="ARBA00004651"/>
    </source>
</evidence>
<dbReference type="Gene3D" id="1.10.3720.10">
    <property type="entry name" value="MetI-like"/>
    <property type="match status" value="1"/>
</dbReference>
<evidence type="ECO:0000256" key="4">
    <source>
        <dbReference type="ARBA" id="ARBA00022692"/>
    </source>
</evidence>